<comment type="pathway">
    <text evidence="11">Cell wall biogenesis; peptidoglycan biosynthesis.</text>
</comment>
<comment type="subcellular location">
    <subcellularLocation>
        <location evidence="11">Cell membrane</location>
        <topology evidence="11">Single-pass membrane protein</topology>
    </subcellularLocation>
</comment>
<dbReference type="PANTHER" id="PTHR30400:SF0">
    <property type="entry name" value="BIOSYNTHETIC PEPTIDOGLYCAN TRANSGLYCOSYLASE"/>
    <property type="match status" value="1"/>
</dbReference>
<evidence type="ECO:0000256" key="11">
    <source>
        <dbReference type="HAMAP-Rule" id="MF_00766"/>
    </source>
</evidence>
<dbReference type="InterPro" id="IPR001264">
    <property type="entry name" value="Glyco_trans_51"/>
</dbReference>
<dbReference type="GO" id="GO:0071555">
    <property type="term" value="P:cell wall organization"/>
    <property type="evidence" value="ECO:0007669"/>
    <property type="project" value="UniProtKB-KW"/>
</dbReference>
<keyword evidence="1 11" id="KW-1003">Cell membrane</keyword>
<dbReference type="GO" id="GO:0009274">
    <property type="term" value="C:peptidoglycan-based cell wall"/>
    <property type="evidence" value="ECO:0007669"/>
    <property type="project" value="InterPro"/>
</dbReference>
<dbReference type="Gene3D" id="1.10.3810.10">
    <property type="entry name" value="Biosynthetic peptidoglycan transglycosylase-like"/>
    <property type="match status" value="1"/>
</dbReference>
<keyword evidence="6 11" id="KW-0133">Cell shape</keyword>
<dbReference type="EMBL" id="DXEL01000044">
    <property type="protein sequence ID" value="HIX74554.1"/>
    <property type="molecule type" value="Genomic_DNA"/>
</dbReference>
<comment type="similarity">
    <text evidence="11">Belongs to the glycosyltransferase 51 family.</text>
</comment>
<dbReference type="SUPFAM" id="SSF53955">
    <property type="entry name" value="Lysozyme-like"/>
    <property type="match status" value="1"/>
</dbReference>
<keyword evidence="5 11" id="KW-0812">Transmembrane</keyword>
<dbReference type="InterPro" id="IPR023346">
    <property type="entry name" value="Lysozyme-like_dom_sf"/>
</dbReference>
<sequence>MGVRLIRRCLVWVRNLLLFLFLSSILAVVVYKFVPVYYTPLMLVRQVEQWQADKPVKIRHQWVPLEKIAQPLVQAVVASEDNLFLEHSGFDFKQIEKARAEAKAGKRVRGASTISQQTAKNVFLFPVKSYLRKGIEAYFTLLIEWIWGKERIMEVYLNSIEMGRGLFGAEAVAEAHFKKPAYKLTRNEAALIAATLPNPRRFNSAKPSAYMLKRQRQILSLMDKLIQIKMGYDPGVNSKKGSGKKRKKWRADVLGQSCTWTVREVIYNKE</sequence>
<protein>
    <recommendedName>
        <fullName evidence="11">Biosynthetic peptidoglycan transglycosylase</fullName>
        <ecNumber evidence="11">2.4.99.28</ecNumber>
    </recommendedName>
    <alternativeName>
        <fullName evidence="11">Glycan polymerase</fullName>
    </alternativeName>
    <alternativeName>
        <fullName evidence="11">Peptidoglycan glycosyltransferase MtgA</fullName>
        <shortName evidence="11">PGT</shortName>
    </alternativeName>
</protein>
<keyword evidence="8 11" id="KW-1133">Transmembrane helix</keyword>
<reference evidence="13" key="2">
    <citation type="submission" date="2021-04" db="EMBL/GenBank/DDBJ databases">
        <authorList>
            <person name="Gilroy R."/>
        </authorList>
    </citation>
    <scope>NUCLEOTIDE SEQUENCE</scope>
    <source>
        <strain evidence="13">ChiGjej6B6-14162</strain>
    </source>
</reference>
<keyword evidence="7 11" id="KW-0573">Peptidoglycan synthesis</keyword>
<evidence type="ECO:0000256" key="2">
    <source>
        <dbReference type="ARBA" id="ARBA00022519"/>
    </source>
</evidence>
<evidence type="ECO:0000313" key="14">
    <source>
        <dbReference type="Proteomes" id="UP000886740"/>
    </source>
</evidence>
<evidence type="ECO:0000256" key="9">
    <source>
        <dbReference type="ARBA" id="ARBA00023136"/>
    </source>
</evidence>
<keyword evidence="9 11" id="KW-0472">Membrane</keyword>
<evidence type="ECO:0000256" key="8">
    <source>
        <dbReference type="ARBA" id="ARBA00022989"/>
    </source>
</evidence>
<keyword evidence="4 11" id="KW-0808">Transferase</keyword>
<proteinExistence type="inferred from homology"/>
<dbReference type="GO" id="GO:0008955">
    <property type="term" value="F:peptidoglycan glycosyltransferase activity"/>
    <property type="evidence" value="ECO:0007669"/>
    <property type="project" value="UniProtKB-UniRule"/>
</dbReference>
<evidence type="ECO:0000256" key="7">
    <source>
        <dbReference type="ARBA" id="ARBA00022984"/>
    </source>
</evidence>
<keyword evidence="3 11" id="KW-0328">Glycosyltransferase</keyword>
<dbReference type="GO" id="GO:0009252">
    <property type="term" value="P:peptidoglycan biosynthetic process"/>
    <property type="evidence" value="ECO:0007669"/>
    <property type="project" value="UniProtKB-UniRule"/>
</dbReference>
<dbReference type="PANTHER" id="PTHR30400">
    <property type="entry name" value="MONOFUNCTIONAL BIOSYNTHETIC PEPTIDOGLYCAN TRANSGLYCOSYLASE"/>
    <property type="match status" value="1"/>
</dbReference>
<keyword evidence="10 11" id="KW-0961">Cell wall biogenesis/degradation</keyword>
<dbReference type="InterPro" id="IPR011812">
    <property type="entry name" value="Pep_trsgly"/>
</dbReference>
<evidence type="ECO:0000313" key="13">
    <source>
        <dbReference type="EMBL" id="HIX74554.1"/>
    </source>
</evidence>
<dbReference type="GO" id="GO:0005886">
    <property type="term" value="C:plasma membrane"/>
    <property type="evidence" value="ECO:0007669"/>
    <property type="project" value="UniProtKB-SubCell"/>
</dbReference>
<evidence type="ECO:0000256" key="10">
    <source>
        <dbReference type="ARBA" id="ARBA00023316"/>
    </source>
</evidence>
<dbReference type="Pfam" id="PF00912">
    <property type="entry name" value="Transgly"/>
    <property type="match status" value="1"/>
</dbReference>
<comment type="function">
    <text evidence="11">Peptidoglycan polymerase that catalyzes glycan chain elongation from lipid-linked precursors.</text>
</comment>
<keyword evidence="2" id="KW-0997">Cell inner membrane</keyword>
<evidence type="ECO:0000259" key="12">
    <source>
        <dbReference type="Pfam" id="PF00912"/>
    </source>
</evidence>
<feature type="domain" description="Glycosyl transferase family 51" evidence="12">
    <location>
        <begin position="58"/>
        <end position="222"/>
    </location>
</feature>
<dbReference type="HAMAP" id="MF_00766">
    <property type="entry name" value="PGT_MtgA"/>
    <property type="match status" value="1"/>
</dbReference>
<evidence type="ECO:0000256" key="1">
    <source>
        <dbReference type="ARBA" id="ARBA00022475"/>
    </source>
</evidence>
<dbReference type="GO" id="GO:0016763">
    <property type="term" value="F:pentosyltransferase activity"/>
    <property type="evidence" value="ECO:0007669"/>
    <property type="project" value="InterPro"/>
</dbReference>
<comment type="caution">
    <text evidence="13">The sequence shown here is derived from an EMBL/GenBank/DDBJ whole genome shotgun (WGS) entry which is preliminary data.</text>
</comment>
<name>A0A9D1X895_9BACT</name>
<comment type="catalytic activity">
    <reaction evidence="11">
        <text>[GlcNAc-(1-&gt;4)-Mur2Ac(oyl-L-Ala-gamma-D-Glu-L-Lys-D-Ala-D-Ala)](n)-di-trans,octa-cis-undecaprenyl diphosphate + beta-D-GlcNAc-(1-&gt;4)-Mur2Ac(oyl-L-Ala-gamma-D-Glu-L-Lys-D-Ala-D-Ala)-di-trans,octa-cis-undecaprenyl diphosphate = [GlcNAc-(1-&gt;4)-Mur2Ac(oyl-L-Ala-gamma-D-Glu-L-Lys-D-Ala-D-Ala)](n+1)-di-trans,octa-cis-undecaprenyl diphosphate + di-trans,octa-cis-undecaprenyl diphosphate + H(+)</text>
        <dbReference type="Rhea" id="RHEA:23708"/>
        <dbReference type="Rhea" id="RHEA-COMP:9602"/>
        <dbReference type="Rhea" id="RHEA-COMP:9603"/>
        <dbReference type="ChEBI" id="CHEBI:15378"/>
        <dbReference type="ChEBI" id="CHEBI:58405"/>
        <dbReference type="ChEBI" id="CHEBI:60033"/>
        <dbReference type="ChEBI" id="CHEBI:78435"/>
        <dbReference type="EC" id="2.4.99.28"/>
    </reaction>
</comment>
<evidence type="ECO:0000256" key="3">
    <source>
        <dbReference type="ARBA" id="ARBA00022676"/>
    </source>
</evidence>
<evidence type="ECO:0000256" key="5">
    <source>
        <dbReference type="ARBA" id="ARBA00022692"/>
    </source>
</evidence>
<evidence type="ECO:0000256" key="4">
    <source>
        <dbReference type="ARBA" id="ARBA00022679"/>
    </source>
</evidence>
<dbReference type="EC" id="2.4.99.28" evidence="11"/>
<gene>
    <name evidence="11 13" type="primary">mtgA</name>
    <name evidence="13" type="ORF">H9977_05930</name>
</gene>
<dbReference type="AlphaFoldDB" id="A0A9D1X895"/>
<dbReference type="NCBIfam" id="TIGR02070">
    <property type="entry name" value="mono_pep_trsgly"/>
    <property type="match status" value="1"/>
</dbReference>
<dbReference type="InterPro" id="IPR036950">
    <property type="entry name" value="PBP_transglycosylase"/>
</dbReference>
<dbReference type="Proteomes" id="UP000886740">
    <property type="component" value="Unassembled WGS sequence"/>
</dbReference>
<feature type="transmembrane region" description="Helical" evidence="11">
    <location>
        <begin position="12"/>
        <end position="34"/>
    </location>
</feature>
<dbReference type="GO" id="GO:0008360">
    <property type="term" value="P:regulation of cell shape"/>
    <property type="evidence" value="ECO:0007669"/>
    <property type="project" value="UniProtKB-KW"/>
</dbReference>
<evidence type="ECO:0000256" key="6">
    <source>
        <dbReference type="ARBA" id="ARBA00022960"/>
    </source>
</evidence>
<accession>A0A9D1X895</accession>
<reference evidence="13" key="1">
    <citation type="journal article" date="2021" name="PeerJ">
        <title>Extensive microbial diversity within the chicken gut microbiome revealed by metagenomics and culture.</title>
        <authorList>
            <person name="Gilroy R."/>
            <person name="Ravi A."/>
            <person name="Getino M."/>
            <person name="Pursley I."/>
            <person name="Horton D.L."/>
            <person name="Alikhan N.F."/>
            <person name="Baker D."/>
            <person name="Gharbi K."/>
            <person name="Hall N."/>
            <person name="Watson M."/>
            <person name="Adriaenssens E.M."/>
            <person name="Foster-Nyarko E."/>
            <person name="Jarju S."/>
            <person name="Secka A."/>
            <person name="Antonio M."/>
            <person name="Oren A."/>
            <person name="Chaudhuri R.R."/>
            <person name="La Ragione R."/>
            <person name="Hildebrand F."/>
            <person name="Pallen M.J."/>
        </authorList>
    </citation>
    <scope>NUCLEOTIDE SEQUENCE</scope>
    <source>
        <strain evidence="13">ChiGjej6B6-14162</strain>
    </source>
</reference>
<organism evidence="13 14">
    <name type="scientific">Candidatus Parabacteroides intestinipullorum</name>
    <dbReference type="NCBI Taxonomy" id="2838723"/>
    <lineage>
        <taxon>Bacteria</taxon>
        <taxon>Pseudomonadati</taxon>
        <taxon>Bacteroidota</taxon>
        <taxon>Bacteroidia</taxon>
        <taxon>Bacteroidales</taxon>
        <taxon>Tannerellaceae</taxon>
        <taxon>Parabacteroides</taxon>
    </lineage>
</organism>